<dbReference type="Pfam" id="PF00561">
    <property type="entry name" value="Abhydrolase_1"/>
    <property type="match status" value="1"/>
</dbReference>
<comment type="caution">
    <text evidence="7">The sequence shown here is derived from an EMBL/GenBank/DDBJ whole genome shotgun (WGS) entry which is preliminary data.</text>
</comment>
<dbReference type="PANTHER" id="PTHR43248:SF29">
    <property type="entry name" value="TRIPEPTIDYL AMINOPEPTIDASE"/>
    <property type="match status" value="1"/>
</dbReference>
<evidence type="ECO:0000256" key="2">
    <source>
        <dbReference type="ARBA" id="ARBA00022729"/>
    </source>
</evidence>
<proteinExistence type="inferred from homology"/>
<keyword evidence="2 4" id="KW-0732">Signal</keyword>
<evidence type="ECO:0000259" key="6">
    <source>
        <dbReference type="Pfam" id="PF08386"/>
    </source>
</evidence>
<evidence type="ECO:0000259" key="5">
    <source>
        <dbReference type="Pfam" id="PF00561"/>
    </source>
</evidence>
<protein>
    <submittedName>
        <fullName evidence="7">Hydrolase</fullName>
    </submittedName>
</protein>
<evidence type="ECO:0000256" key="4">
    <source>
        <dbReference type="SAM" id="SignalP"/>
    </source>
</evidence>
<dbReference type="InterPro" id="IPR000073">
    <property type="entry name" value="AB_hydrolase_1"/>
</dbReference>
<dbReference type="AlphaFoldDB" id="A0A8J3VRC3"/>
<evidence type="ECO:0000313" key="8">
    <source>
        <dbReference type="Proteomes" id="UP000642748"/>
    </source>
</evidence>
<reference evidence="7" key="1">
    <citation type="submission" date="2021-01" db="EMBL/GenBank/DDBJ databases">
        <title>Whole genome shotgun sequence of Rugosimonospora africana NBRC 104875.</title>
        <authorList>
            <person name="Komaki H."/>
            <person name="Tamura T."/>
        </authorList>
    </citation>
    <scope>NUCLEOTIDE SEQUENCE</scope>
    <source>
        <strain evidence="7">NBRC 104875</strain>
    </source>
</reference>
<sequence>MRGMKVFNTQTSGTVPSARRTARWRWSAATVLAMLTAGLVSAPAQPALAASTPTPPTPTLAWTDCSDGFQCATARVPLDYRQPRGRQIDLALIRLPASDPAHRAGAIFINPGGPGISGIGVARGAEQIFNADVRARYDIVGFDPRGVGASTPVKCFATDAQAQAFWAGTPTFPITRDQERTVAATADEYRRQCEQRSGDLLRHVTTADVARDMDLLRAALGDTTLNYWGLSYGSYLGEVYANMFPGRVRAMVLDGVVDPHAWADDTVDLLASEAVAAEHTLDAFLTTCAAAGASRCPFADTSAQPDGSLHGKLDLLFARARQEMLTVPGSQPPQAITYQDLVGGIDGAMDEPGSWLNLAQALQALTTGDPGGVGALQAIGIPPAALPPAAEYDNTGDASQAVFCADTAMPRNPSAWPVIQNRIAQQAPLMSPVRLYSEMPCATWPRTVARYTGPWNRHTGTPILLVSVTDDPSTPYSGGEQAARELGDARVLTVDGYGHMSIHAGSSCALAAENQYLLSAQAPPAGTHCGVDYAPF</sequence>
<dbReference type="InterPro" id="IPR029058">
    <property type="entry name" value="AB_hydrolase_fold"/>
</dbReference>
<evidence type="ECO:0000256" key="1">
    <source>
        <dbReference type="ARBA" id="ARBA00010088"/>
    </source>
</evidence>
<comment type="similarity">
    <text evidence="1">Belongs to the peptidase S33 family.</text>
</comment>
<feature type="domain" description="Peptidase S33 tripeptidyl aminopeptidase-like C-terminal" evidence="6">
    <location>
        <begin position="428"/>
        <end position="529"/>
    </location>
</feature>
<keyword evidence="3 7" id="KW-0378">Hydrolase</keyword>
<feature type="domain" description="AB hydrolase-1" evidence="5">
    <location>
        <begin position="106"/>
        <end position="266"/>
    </location>
</feature>
<keyword evidence="8" id="KW-1185">Reference proteome</keyword>
<organism evidence="7 8">
    <name type="scientific">Rugosimonospora africana</name>
    <dbReference type="NCBI Taxonomy" id="556532"/>
    <lineage>
        <taxon>Bacteria</taxon>
        <taxon>Bacillati</taxon>
        <taxon>Actinomycetota</taxon>
        <taxon>Actinomycetes</taxon>
        <taxon>Micromonosporales</taxon>
        <taxon>Micromonosporaceae</taxon>
        <taxon>Rugosimonospora</taxon>
    </lineage>
</organism>
<feature type="chain" id="PRO_5035329240" evidence="4">
    <location>
        <begin position="50"/>
        <end position="536"/>
    </location>
</feature>
<dbReference type="GO" id="GO:0016787">
    <property type="term" value="F:hydrolase activity"/>
    <property type="evidence" value="ECO:0007669"/>
    <property type="project" value="UniProtKB-KW"/>
</dbReference>
<dbReference type="PANTHER" id="PTHR43248">
    <property type="entry name" value="2-SUCCINYL-6-HYDROXY-2,4-CYCLOHEXADIENE-1-CARBOXYLATE SYNTHASE"/>
    <property type="match status" value="1"/>
</dbReference>
<dbReference type="Proteomes" id="UP000642748">
    <property type="component" value="Unassembled WGS sequence"/>
</dbReference>
<dbReference type="SUPFAM" id="SSF53474">
    <property type="entry name" value="alpha/beta-Hydrolases"/>
    <property type="match status" value="1"/>
</dbReference>
<name>A0A8J3VRC3_9ACTN</name>
<dbReference type="InterPro" id="IPR051601">
    <property type="entry name" value="Serine_prot/Carboxylest_S33"/>
</dbReference>
<dbReference type="Gene3D" id="3.40.50.1820">
    <property type="entry name" value="alpha/beta hydrolase"/>
    <property type="match status" value="1"/>
</dbReference>
<gene>
    <name evidence="7" type="ORF">Raf01_41290</name>
</gene>
<dbReference type="EMBL" id="BONZ01000039">
    <property type="protein sequence ID" value="GIH15957.1"/>
    <property type="molecule type" value="Genomic_DNA"/>
</dbReference>
<dbReference type="InterPro" id="IPR013595">
    <property type="entry name" value="Pept_S33_TAP-like_C"/>
</dbReference>
<dbReference type="Pfam" id="PF08386">
    <property type="entry name" value="Abhydrolase_4"/>
    <property type="match status" value="1"/>
</dbReference>
<accession>A0A8J3VRC3</accession>
<evidence type="ECO:0000313" key="7">
    <source>
        <dbReference type="EMBL" id="GIH15957.1"/>
    </source>
</evidence>
<evidence type="ECO:0000256" key="3">
    <source>
        <dbReference type="ARBA" id="ARBA00022801"/>
    </source>
</evidence>
<feature type="signal peptide" evidence="4">
    <location>
        <begin position="1"/>
        <end position="49"/>
    </location>
</feature>